<dbReference type="PROSITE" id="PS50109">
    <property type="entry name" value="HIS_KIN"/>
    <property type="match status" value="1"/>
</dbReference>
<dbReference type="InterPro" id="IPR003661">
    <property type="entry name" value="HisK_dim/P_dom"/>
</dbReference>
<proteinExistence type="predicted"/>
<dbReference type="InterPro" id="IPR036097">
    <property type="entry name" value="HisK_dim/P_sf"/>
</dbReference>
<dbReference type="InterPro" id="IPR004358">
    <property type="entry name" value="Sig_transdc_His_kin-like_C"/>
</dbReference>
<keyword evidence="5" id="KW-1133">Transmembrane helix</keyword>
<dbReference type="Gene3D" id="3.30.565.10">
    <property type="entry name" value="Histidine kinase-like ATPase, C-terminal domain"/>
    <property type="match status" value="1"/>
</dbReference>
<dbReference type="SUPFAM" id="SSF55874">
    <property type="entry name" value="ATPase domain of HSP90 chaperone/DNA topoisomerase II/histidine kinase"/>
    <property type="match status" value="1"/>
</dbReference>
<dbReference type="InterPro" id="IPR005467">
    <property type="entry name" value="His_kinase_dom"/>
</dbReference>
<dbReference type="Pfam" id="PF00512">
    <property type="entry name" value="HisKA"/>
    <property type="match status" value="1"/>
</dbReference>
<evidence type="ECO:0000256" key="1">
    <source>
        <dbReference type="ARBA" id="ARBA00000085"/>
    </source>
</evidence>
<feature type="transmembrane region" description="Helical" evidence="5">
    <location>
        <begin position="332"/>
        <end position="353"/>
    </location>
</feature>
<accession>A0ABT3GBZ1</accession>
<dbReference type="InterPro" id="IPR003594">
    <property type="entry name" value="HATPase_dom"/>
</dbReference>
<dbReference type="InterPro" id="IPR036890">
    <property type="entry name" value="HATPase_C_sf"/>
</dbReference>
<dbReference type="SUPFAM" id="SSF47384">
    <property type="entry name" value="Homodimeric domain of signal transducing histidine kinase"/>
    <property type="match status" value="1"/>
</dbReference>
<dbReference type="CDD" id="cd00082">
    <property type="entry name" value="HisKA"/>
    <property type="match status" value="1"/>
</dbReference>
<dbReference type="PANTHER" id="PTHR43547:SF2">
    <property type="entry name" value="HYBRID SIGNAL TRANSDUCTION HISTIDINE KINASE C"/>
    <property type="match status" value="1"/>
</dbReference>
<gene>
    <name evidence="7" type="ORF">OJ996_24370</name>
</gene>
<evidence type="ECO:0000256" key="5">
    <source>
        <dbReference type="SAM" id="Phobius"/>
    </source>
</evidence>
<sequence>MSARGRTVWMVHGLIALCAVLILGAMAALTKGVIKGERHRSEMEARADEQEQIRLALWRMDAAAASWIAEEAQRPVPDGSNQEPAGPEVKLRFDAREDGILLADDPDKIPMLSRALGLSAPRAAFDSMCEQMPEIPSSWAISPPEPAPVPAEKEAPKKSPDKAEPVAQEESAPPLDQRAYPRASQTYQTLANAKEMANRSKVIKGAVETSKAQFDFNNMSTPSVGSWSLLRSSLPRPARIGGELLLLRHLQWKQPGEKILRSIQGVWLDEAALKSLLLDEVADLFPGSQLIASDRGDLEEGTTLASFPWKLAVADHTQLPSSLPRSVTFPLMAGWAAAALAILAAWLLVIGLLRLSERRASFVSAVTHELRTPLTTFQLYSDMLASGAVKEEKRGDYFNTLRREAERLSHLVENVLAFSRIERRCEHSNATRRQAGPMVESMLERFRGRLKEAGVDFIADTSGEVWQSEVKADPAAVEHVLFNLIDNAAKYGAGPVTLDATASACTLKIRVRDQGKGIPAGERKQIFRPFHKSAAAAAESRPGVGLGLALSRRLARAGGGDLELAANEAGACFVLSLPRA</sequence>
<keyword evidence="7" id="KW-0808">Transferase</keyword>
<evidence type="ECO:0000259" key="6">
    <source>
        <dbReference type="PROSITE" id="PS50109"/>
    </source>
</evidence>
<keyword evidence="7" id="KW-0418">Kinase</keyword>
<dbReference type="RefSeq" id="WP_264516335.1">
    <property type="nucleotide sequence ID" value="NZ_JAPDDR010000018.1"/>
</dbReference>
<feature type="domain" description="Histidine kinase" evidence="6">
    <location>
        <begin position="365"/>
        <end position="580"/>
    </location>
</feature>
<keyword evidence="5" id="KW-0472">Membrane</keyword>
<evidence type="ECO:0000256" key="3">
    <source>
        <dbReference type="ARBA" id="ARBA00022553"/>
    </source>
</evidence>
<comment type="caution">
    <text evidence="7">The sequence shown here is derived from an EMBL/GenBank/DDBJ whole genome shotgun (WGS) entry which is preliminary data.</text>
</comment>
<dbReference type="Gene3D" id="1.10.287.130">
    <property type="match status" value="1"/>
</dbReference>
<feature type="compositionally biased region" description="Basic and acidic residues" evidence="4">
    <location>
        <begin position="151"/>
        <end position="164"/>
    </location>
</feature>
<organism evidence="7 8">
    <name type="scientific">Luteolibacter rhizosphaerae</name>
    <dbReference type="NCBI Taxonomy" id="2989719"/>
    <lineage>
        <taxon>Bacteria</taxon>
        <taxon>Pseudomonadati</taxon>
        <taxon>Verrucomicrobiota</taxon>
        <taxon>Verrucomicrobiia</taxon>
        <taxon>Verrucomicrobiales</taxon>
        <taxon>Verrucomicrobiaceae</taxon>
        <taxon>Luteolibacter</taxon>
    </lineage>
</organism>
<dbReference type="PRINTS" id="PR00344">
    <property type="entry name" value="BCTRLSENSOR"/>
</dbReference>
<evidence type="ECO:0000256" key="2">
    <source>
        <dbReference type="ARBA" id="ARBA00012438"/>
    </source>
</evidence>
<comment type="catalytic activity">
    <reaction evidence="1">
        <text>ATP + protein L-histidine = ADP + protein N-phospho-L-histidine.</text>
        <dbReference type="EC" id="2.7.13.3"/>
    </reaction>
</comment>
<evidence type="ECO:0000313" key="8">
    <source>
        <dbReference type="Proteomes" id="UP001165653"/>
    </source>
</evidence>
<dbReference type="CDD" id="cd00075">
    <property type="entry name" value="HATPase"/>
    <property type="match status" value="1"/>
</dbReference>
<reference evidence="7" key="1">
    <citation type="submission" date="2022-10" db="EMBL/GenBank/DDBJ databases">
        <title>Luteolibacter sp. GHJ8, whole genome shotgun sequencing project.</title>
        <authorList>
            <person name="Zhao G."/>
            <person name="Shen L."/>
        </authorList>
    </citation>
    <scope>NUCLEOTIDE SEQUENCE</scope>
    <source>
        <strain evidence="7">GHJ8</strain>
    </source>
</reference>
<name>A0ABT3GBZ1_9BACT</name>
<dbReference type="Pfam" id="PF02518">
    <property type="entry name" value="HATPase_c"/>
    <property type="match status" value="1"/>
</dbReference>
<protein>
    <recommendedName>
        <fullName evidence="2">histidine kinase</fullName>
        <ecNumber evidence="2">2.7.13.3</ecNumber>
    </recommendedName>
</protein>
<dbReference type="EC" id="2.7.13.3" evidence="2"/>
<dbReference type="GO" id="GO:0016301">
    <property type="term" value="F:kinase activity"/>
    <property type="evidence" value="ECO:0007669"/>
    <property type="project" value="UniProtKB-KW"/>
</dbReference>
<dbReference type="SMART" id="SM00387">
    <property type="entry name" value="HATPase_c"/>
    <property type="match status" value="1"/>
</dbReference>
<keyword evidence="5" id="KW-0812">Transmembrane</keyword>
<dbReference type="EMBL" id="JAPDDR010000018">
    <property type="protein sequence ID" value="MCW1916745.1"/>
    <property type="molecule type" value="Genomic_DNA"/>
</dbReference>
<dbReference type="PANTHER" id="PTHR43547">
    <property type="entry name" value="TWO-COMPONENT HISTIDINE KINASE"/>
    <property type="match status" value="1"/>
</dbReference>
<evidence type="ECO:0000313" key="7">
    <source>
        <dbReference type="EMBL" id="MCW1916745.1"/>
    </source>
</evidence>
<evidence type="ECO:0000256" key="4">
    <source>
        <dbReference type="SAM" id="MobiDB-lite"/>
    </source>
</evidence>
<feature type="region of interest" description="Disordered" evidence="4">
    <location>
        <begin position="136"/>
        <end position="181"/>
    </location>
</feature>
<dbReference type="SMART" id="SM00388">
    <property type="entry name" value="HisKA"/>
    <property type="match status" value="1"/>
</dbReference>
<keyword evidence="8" id="KW-1185">Reference proteome</keyword>
<dbReference type="Proteomes" id="UP001165653">
    <property type="component" value="Unassembled WGS sequence"/>
</dbReference>
<keyword evidence="3" id="KW-0597">Phosphoprotein</keyword>